<dbReference type="GeneID" id="116295712"/>
<accession>A0A6P8HVV1</accession>
<evidence type="ECO:0000256" key="1">
    <source>
        <dbReference type="SAM" id="SignalP"/>
    </source>
</evidence>
<gene>
    <name evidence="3" type="primary">LOC116295712</name>
</gene>
<dbReference type="AlphaFoldDB" id="A0A6P8HVV1"/>
<evidence type="ECO:0000313" key="2">
    <source>
        <dbReference type="Proteomes" id="UP000515163"/>
    </source>
</evidence>
<keyword evidence="1" id="KW-0732">Signal</keyword>
<proteinExistence type="predicted"/>
<feature type="chain" id="PRO_5028411084" evidence="1">
    <location>
        <begin position="26"/>
        <end position="249"/>
    </location>
</feature>
<reference evidence="3" key="1">
    <citation type="submission" date="2025-08" db="UniProtKB">
        <authorList>
            <consortium name="RefSeq"/>
        </authorList>
    </citation>
    <scope>IDENTIFICATION</scope>
    <source>
        <tissue evidence="3">Tentacle</tissue>
    </source>
</reference>
<sequence>MHPRPRSQLIFSFFLFYFHFRYCLLANNSLGLQAFFTRVEFHKLEGSSIQTVFVNSIIKCCFKCQRFSDCVALNIVTLPNQDGLYECVLLRKEAGDSTRPLTASHLYHHYTLRLMNMTITAIKLVHLSGYLMCNVLQDSCKSNWGCAAYTTTRNNSYEDRLYTIITDHQDHKILPKDEFIKSFVSLSYSLPGITSQSPELLFTNFTTPMNVTAVQEFRIWYGQDLVNKSESNNEGNACVEVYVYGNETV</sequence>
<feature type="signal peptide" evidence="1">
    <location>
        <begin position="1"/>
        <end position="25"/>
    </location>
</feature>
<organism evidence="2 3">
    <name type="scientific">Actinia tenebrosa</name>
    <name type="common">Australian red waratah sea anemone</name>
    <dbReference type="NCBI Taxonomy" id="6105"/>
    <lineage>
        <taxon>Eukaryota</taxon>
        <taxon>Metazoa</taxon>
        <taxon>Cnidaria</taxon>
        <taxon>Anthozoa</taxon>
        <taxon>Hexacorallia</taxon>
        <taxon>Actiniaria</taxon>
        <taxon>Actiniidae</taxon>
        <taxon>Actinia</taxon>
    </lineage>
</organism>
<keyword evidence="2" id="KW-1185">Reference proteome</keyword>
<name>A0A6P8HVV1_ACTTE</name>
<dbReference type="Proteomes" id="UP000515163">
    <property type="component" value="Unplaced"/>
</dbReference>
<protein>
    <submittedName>
        <fullName evidence="3">Uncharacterized protein LOC116295712 isoform X2</fullName>
    </submittedName>
</protein>
<dbReference type="OrthoDB" id="5985204at2759"/>
<evidence type="ECO:0000313" key="3">
    <source>
        <dbReference type="RefSeq" id="XP_031559478.1"/>
    </source>
</evidence>
<dbReference type="RefSeq" id="XP_031559478.1">
    <property type="nucleotide sequence ID" value="XM_031703618.1"/>
</dbReference>